<dbReference type="SUPFAM" id="SSF55811">
    <property type="entry name" value="Nudix"/>
    <property type="match status" value="1"/>
</dbReference>
<evidence type="ECO:0000256" key="4">
    <source>
        <dbReference type="RuleBase" id="RU003476"/>
    </source>
</evidence>
<dbReference type="PANTHER" id="PTHR43046:SF2">
    <property type="entry name" value="8-OXO-DGTP DIPHOSPHATASE-RELATED"/>
    <property type="match status" value="1"/>
</dbReference>
<evidence type="ECO:0000313" key="7">
    <source>
        <dbReference type="Proteomes" id="UP001595912"/>
    </source>
</evidence>
<dbReference type="InterPro" id="IPR000086">
    <property type="entry name" value="NUDIX_hydrolase_dom"/>
</dbReference>
<dbReference type="InterPro" id="IPR020084">
    <property type="entry name" value="NUDIX_hydrolase_CS"/>
</dbReference>
<feature type="domain" description="Nudix hydrolase" evidence="5">
    <location>
        <begin position="4"/>
        <end position="125"/>
    </location>
</feature>
<proteinExistence type="inferred from homology"/>
<gene>
    <name evidence="6" type="ORF">ACFPIJ_62755</name>
</gene>
<comment type="cofactor">
    <cofactor evidence="1">
        <name>Mg(2+)</name>
        <dbReference type="ChEBI" id="CHEBI:18420"/>
    </cofactor>
</comment>
<dbReference type="Pfam" id="PF00293">
    <property type="entry name" value="NUDIX"/>
    <property type="match status" value="1"/>
</dbReference>
<dbReference type="InterPro" id="IPR015797">
    <property type="entry name" value="NUDIX_hydrolase-like_dom_sf"/>
</dbReference>
<dbReference type="RefSeq" id="WP_380129122.1">
    <property type="nucleotide sequence ID" value="NZ_JBHSIU010000131.1"/>
</dbReference>
<reference evidence="7" key="1">
    <citation type="journal article" date="2019" name="Int. J. Syst. Evol. Microbiol.">
        <title>The Global Catalogue of Microorganisms (GCM) 10K type strain sequencing project: providing services to taxonomists for standard genome sequencing and annotation.</title>
        <authorList>
            <consortium name="The Broad Institute Genomics Platform"/>
            <consortium name="The Broad Institute Genome Sequencing Center for Infectious Disease"/>
            <person name="Wu L."/>
            <person name="Ma J."/>
        </authorList>
    </citation>
    <scope>NUCLEOTIDE SEQUENCE [LARGE SCALE GENOMIC DNA]</scope>
    <source>
        <strain evidence="7">CGMCC 4.7152</strain>
    </source>
</reference>
<evidence type="ECO:0000259" key="5">
    <source>
        <dbReference type="PROSITE" id="PS51462"/>
    </source>
</evidence>
<dbReference type="GO" id="GO:0016787">
    <property type="term" value="F:hydrolase activity"/>
    <property type="evidence" value="ECO:0007669"/>
    <property type="project" value="UniProtKB-KW"/>
</dbReference>
<name>A0ABV9WLG8_9ACTN</name>
<evidence type="ECO:0000313" key="6">
    <source>
        <dbReference type="EMBL" id="MFC5008421.1"/>
    </source>
</evidence>
<protein>
    <submittedName>
        <fullName evidence="6">NUDIX hydrolase</fullName>
    </submittedName>
</protein>
<dbReference type="PROSITE" id="PS00893">
    <property type="entry name" value="NUDIX_BOX"/>
    <property type="match status" value="1"/>
</dbReference>
<comment type="caution">
    <text evidence="6">The sequence shown here is derived from an EMBL/GenBank/DDBJ whole genome shotgun (WGS) entry which is preliminary data.</text>
</comment>
<keyword evidence="3 4" id="KW-0378">Hydrolase</keyword>
<keyword evidence="7" id="KW-1185">Reference proteome</keyword>
<evidence type="ECO:0000256" key="2">
    <source>
        <dbReference type="ARBA" id="ARBA00005582"/>
    </source>
</evidence>
<dbReference type="EMBL" id="JBHSIU010000131">
    <property type="protein sequence ID" value="MFC5008421.1"/>
    <property type="molecule type" value="Genomic_DNA"/>
</dbReference>
<dbReference type="Gene3D" id="3.90.79.10">
    <property type="entry name" value="Nucleoside Triphosphate Pyrophosphohydrolase"/>
    <property type="match status" value="1"/>
</dbReference>
<dbReference type="InterPro" id="IPR020476">
    <property type="entry name" value="Nudix_hydrolase"/>
</dbReference>
<accession>A0ABV9WLG8</accession>
<dbReference type="CDD" id="cd02883">
    <property type="entry name" value="NUDIX_Hydrolase"/>
    <property type="match status" value="1"/>
</dbReference>
<dbReference type="Proteomes" id="UP001595912">
    <property type="component" value="Unassembled WGS sequence"/>
</dbReference>
<dbReference type="PRINTS" id="PR00502">
    <property type="entry name" value="NUDIXFAMILY"/>
</dbReference>
<dbReference type="PANTHER" id="PTHR43046">
    <property type="entry name" value="GDP-MANNOSE MANNOSYL HYDROLASE"/>
    <property type="match status" value="1"/>
</dbReference>
<sequence>MSRPLHSVSVAAVVTDDDGRVLVVQRRDNGKWEIPGGILELDESPQAGARREVLEETGVQIDPYRLTGIYKNIKLGVVALVFRGVVISGHIGPTEESAAVEWWEPARVEAEMDEVFAIRVLDALDSHDTAVRMHDGTKLLLDEQSPATS</sequence>
<evidence type="ECO:0000256" key="3">
    <source>
        <dbReference type="ARBA" id="ARBA00022801"/>
    </source>
</evidence>
<comment type="similarity">
    <text evidence="2 4">Belongs to the Nudix hydrolase family.</text>
</comment>
<dbReference type="PROSITE" id="PS51462">
    <property type="entry name" value="NUDIX"/>
    <property type="match status" value="1"/>
</dbReference>
<organism evidence="6 7">
    <name type="scientific">Dactylosporangium cerinum</name>
    <dbReference type="NCBI Taxonomy" id="1434730"/>
    <lineage>
        <taxon>Bacteria</taxon>
        <taxon>Bacillati</taxon>
        <taxon>Actinomycetota</taxon>
        <taxon>Actinomycetes</taxon>
        <taxon>Micromonosporales</taxon>
        <taxon>Micromonosporaceae</taxon>
        <taxon>Dactylosporangium</taxon>
    </lineage>
</organism>
<evidence type="ECO:0000256" key="1">
    <source>
        <dbReference type="ARBA" id="ARBA00001946"/>
    </source>
</evidence>